<name>A0A7R9MGG3_9ACAR</name>
<dbReference type="OrthoDB" id="25826at2759"/>
<organism evidence="6">
    <name type="scientific">Oppiella nova</name>
    <dbReference type="NCBI Taxonomy" id="334625"/>
    <lineage>
        <taxon>Eukaryota</taxon>
        <taxon>Metazoa</taxon>
        <taxon>Ecdysozoa</taxon>
        <taxon>Arthropoda</taxon>
        <taxon>Chelicerata</taxon>
        <taxon>Arachnida</taxon>
        <taxon>Acari</taxon>
        <taxon>Acariformes</taxon>
        <taxon>Sarcoptiformes</taxon>
        <taxon>Oribatida</taxon>
        <taxon>Brachypylina</taxon>
        <taxon>Oppioidea</taxon>
        <taxon>Oppiidae</taxon>
        <taxon>Oppiella</taxon>
    </lineage>
</organism>
<dbReference type="EMBL" id="CAJPVJ010015805">
    <property type="protein sequence ID" value="CAG2175958.1"/>
    <property type="molecule type" value="Genomic_DNA"/>
</dbReference>
<dbReference type="EMBL" id="OC930630">
    <property type="protein sequence ID" value="CAD7658772.1"/>
    <property type="molecule type" value="Genomic_DNA"/>
</dbReference>
<gene>
    <name evidence="6" type="ORF">ONB1V03_LOCUS15392</name>
</gene>
<dbReference type="Proteomes" id="UP000728032">
    <property type="component" value="Unassembled WGS sequence"/>
</dbReference>
<protein>
    <recommendedName>
        <fullName evidence="5">FMN hydroxy acid dehydrogenase domain-containing protein</fullName>
    </recommendedName>
</protein>
<dbReference type="SUPFAM" id="SSF51395">
    <property type="entry name" value="FMN-linked oxidoreductases"/>
    <property type="match status" value="1"/>
</dbReference>
<dbReference type="Pfam" id="PF01070">
    <property type="entry name" value="FMN_dh"/>
    <property type="match status" value="1"/>
</dbReference>
<dbReference type="InterPro" id="IPR008259">
    <property type="entry name" value="FMN_hydac_DH_AS"/>
</dbReference>
<keyword evidence="2" id="KW-0560">Oxidoreductase</keyword>
<dbReference type="InterPro" id="IPR037396">
    <property type="entry name" value="FMN_HAD"/>
</dbReference>
<dbReference type="GO" id="GO:0005782">
    <property type="term" value="C:peroxisomal matrix"/>
    <property type="evidence" value="ECO:0007669"/>
    <property type="project" value="TreeGrafter"/>
</dbReference>
<evidence type="ECO:0000256" key="3">
    <source>
        <dbReference type="ARBA" id="ARBA00029325"/>
    </source>
</evidence>
<evidence type="ECO:0000313" key="7">
    <source>
        <dbReference type="Proteomes" id="UP000728032"/>
    </source>
</evidence>
<dbReference type="GO" id="GO:0001561">
    <property type="term" value="P:fatty acid alpha-oxidation"/>
    <property type="evidence" value="ECO:0007669"/>
    <property type="project" value="TreeGrafter"/>
</dbReference>
<evidence type="ECO:0000259" key="5">
    <source>
        <dbReference type="PROSITE" id="PS51349"/>
    </source>
</evidence>
<dbReference type="InterPro" id="IPR000262">
    <property type="entry name" value="FMN-dep_DH"/>
</dbReference>
<evidence type="ECO:0000313" key="6">
    <source>
        <dbReference type="EMBL" id="CAD7658772.1"/>
    </source>
</evidence>
<proteinExistence type="predicted"/>
<sequence length="142" mass="14917">PVVIKGVLTAEDSRLAVNAGADAIFVSNHGGRQLDGSPATLEALPEIVAEVGREVDVYLDGGVRSGSDVFKALALGAKAVFVGRPVCWGLVYNGCDGVKAVLDILYKELDNIMTIAGCPTIGAITRSHVRYVDEYAMGLQNL</sequence>
<dbReference type="PANTHER" id="PTHR10578:SF149">
    <property type="entry name" value="2-HYDROXYACID OXIDASE 2"/>
    <property type="match status" value="1"/>
</dbReference>
<reference evidence="6" key="1">
    <citation type="submission" date="2020-11" db="EMBL/GenBank/DDBJ databases">
        <authorList>
            <person name="Tran Van P."/>
        </authorList>
    </citation>
    <scope>NUCLEOTIDE SEQUENCE</scope>
</reference>
<comment type="cofactor">
    <cofactor evidence="1">
        <name>FMN</name>
        <dbReference type="ChEBI" id="CHEBI:58210"/>
    </cofactor>
</comment>
<dbReference type="PROSITE" id="PS00557">
    <property type="entry name" value="FMN_HYDROXY_ACID_DH_1"/>
    <property type="match status" value="1"/>
</dbReference>
<dbReference type="AlphaFoldDB" id="A0A7R9MGG3"/>
<dbReference type="GO" id="GO:0003973">
    <property type="term" value="F:(S)-2-hydroxy-acid oxidase activity"/>
    <property type="evidence" value="ECO:0007669"/>
    <property type="project" value="UniProtKB-EC"/>
</dbReference>
<evidence type="ECO:0000256" key="2">
    <source>
        <dbReference type="ARBA" id="ARBA00023002"/>
    </source>
</evidence>
<dbReference type="Gene3D" id="3.20.20.70">
    <property type="entry name" value="Aldolase class I"/>
    <property type="match status" value="1"/>
</dbReference>
<dbReference type="PROSITE" id="PS51349">
    <property type="entry name" value="FMN_HYDROXY_ACID_DH_2"/>
    <property type="match status" value="1"/>
</dbReference>
<keyword evidence="7" id="KW-1185">Reference proteome</keyword>
<comment type="catalytic activity">
    <reaction evidence="3">
        <text>a (2S)-2-hydroxycarboxylate + O2 = a 2-oxocarboxylate + H2O2</text>
        <dbReference type="Rhea" id="RHEA:16789"/>
        <dbReference type="ChEBI" id="CHEBI:15379"/>
        <dbReference type="ChEBI" id="CHEBI:16240"/>
        <dbReference type="ChEBI" id="CHEBI:35179"/>
        <dbReference type="ChEBI" id="CHEBI:58123"/>
        <dbReference type="EC" id="1.1.3.15"/>
    </reaction>
    <physiologicalReaction direction="left-to-right" evidence="3">
        <dbReference type="Rhea" id="RHEA:16790"/>
    </physiologicalReaction>
</comment>
<dbReference type="PANTHER" id="PTHR10578">
    <property type="entry name" value="S -2-HYDROXY-ACID OXIDASE-RELATED"/>
    <property type="match status" value="1"/>
</dbReference>
<accession>A0A7R9MGG3</accession>
<dbReference type="InterPro" id="IPR013785">
    <property type="entry name" value="Aldolase_TIM"/>
</dbReference>
<feature type="non-terminal residue" evidence="6">
    <location>
        <position position="1"/>
    </location>
</feature>
<feature type="domain" description="FMN hydroxy acid dehydrogenase" evidence="5">
    <location>
        <begin position="1"/>
        <end position="134"/>
    </location>
</feature>
<comment type="catalytic activity">
    <reaction evidence="4">
        <text>2-hydroxyoctanoate + O2 = 2-oxooctanoate + H2O2</text>
        <dbReference type="Rhea" id="RHEA:67940"/>
        <dbReference type="ChEBI" id="CHEBI:15379"/>
        <dbReference type="ChEBI" id="CHEBI:16240"/>
        <dbReference type="ChEBI" id="CHEBI:133514"/>
        <dbReference type="ChEBI" id="CHEBI:176689"/>
    </reaction>
    <physiologicalReaction direction="left-to-right" evidence="4">
        <dbReference type="Rhea" id="RHEA:67941"/>
    </physiologicalReaction>
</comment>
<evidence type="ECO:0000256" key="4">
    <source>
        <dbReference type="ARBA" id="ARBA00029327"/>
    </source>
</evidence>
<evidence type="ECO:0000256" key="1">
    <source>
        <dbReference type="ARBA" id="ARBA00001917"/>
    </source>
</evidence>